<evidence type="ECO:0000259" key="2">
    <source>
        <dbReference type="PROSITE" id="PS50075"/>
    </source>
</evidence>
<evidence type="ECO:0000313" key="4">
    <source>
        <dbReference type="Proteomes" id="UP000004754"/>
    </source>
</evidence>
<dbReference type="Pfam" id="PF00550">
    <property type="entry name" value="PP-binding"/>
    <property type="match status" value="1"/>
</dbReference>
<dbReference type="InterPro" id="IPR036736">
    <property type="entry name" value="ACP-like_sf"/>
</dbReference>
<evidence type="ECO:0000313" key="3">
    <source>
        <dbReference type="EMBL" id="EFV02107.1"/>
    </source>
</evidence>
<dbReference type="Gene3D" id="1.10.1200.10">
    <property type="entry name" value="ACP-like"/>
    <property type="match status" value="1"/>
</dbReference>
<dbReference type="Gene3D" id="3.30.559.10">
    <property type="entry name" value="Chloramphenicol acetyltransferase-like domain"/>
    <property type="match status" value="1"/>
</dbReference>
<gene>
    <name evidence="3" type="ORF">HMP0721_0873</name>
</gene>
<dbReference type="InterPro" id="IPR009081">
    <property type="entry name" value="PP-bd_ACP"/>
</dbReference>
<dbReference type="SUPFAM" id="SSF47336">
    <property type="entry name" value="ACP-like"/>
    <property type="match status" value="1"/>
</dbReference>
<dbReference type="GO" id="GO:0031177">
    <property type="term" value="F:phosphopantetheine binding"/>
    <property type="evidence" value="ECO:0007669"/>
    <property type="project" value="TreeGrafter"/>
</dbReference>
<dbReference type="PANTHER" id="PTHR45527:SF1">
    <property type="entry name" value="FATTY ACID SYNTHASE"/>
    <property type="match status" value="1"/>
</dbReference>
<reference evidence="3 4" key="1">
    <citation type="submission" date="2010-12" db="EMBL/GenBank/DDBJ databases">
        <authorList>
            <person name="Muzny D."/>
            <person name="Qin X."/>
            <person name="Deng J."/>
            <person name="Jiang H."/>
            <person name="Liu Y."/>
            <person name="Qu J."/>
            <person name="Song X.-Z."/>
            <person name="Zhang L."/>
            <person name="Thornton R."/>
            <person name="Coyle M."/>
            <person name="Francisco L."/>
            <person name="Jackson L."/>
            <person name="Javaid M."/>
            <person name="Korchina V."/>
            <person name="Kovar C."/>
            <person name="Mata R."/>
            <person name="Mathew T."/>
            <person name="Ngo R."/>
            <person name="Nguyen L."/>
            <person name="Nguyen N."/>
            <person name="Okwuonu G."/>
            <person name="Ongeri F."/>
            <person name="Pham C."/>
            <person name="Simmons D."/>
            <person name="Wilczek-Boney K."/>
            <person name="Hale W."/>
            <person name="Jakkamsetti A."/>
            <person name="Pham P."/>
            <person name="Ruth R."/>
            <person name="San Lucas F."/>
            <person name="Warren J."/>
            <person name="Zhang J."/>
            <person name="Zhao Z."/>
            <person name="Zhou C."/>
            <person name="Zhu D."/>
            <person name="Lee S."/>
            <person name="Bess C."/>
            <person name="Blankenburg K."/>
            <person name="Forbes L."/>
            <person name="Fu Q."/>
            <person name="Gubbala S."/>
            <person name="Hirani K."/>
            <person name="Jayaseelan J.C."/>
            <person name="Lara F."/>
            <person name="Munidasa M."/>
            <person name="Palculict T."/>
            <person name="Patil S."/>
            <person name="Pu L.-L."/>
            <person name="Saada N."/>
            <person name="Tang L."/>
            <person name="Weissenberger G."/>
            <person name="Zhu Y."/>
            <person name="Hemphill L."/>
            <person name="Shang Y."/>
            <person name="Youmans B."/>
            <person name="Ayvaz T."/>
            <person name="Ross M."/>
            <person name="Santibanez J."/>
            <person name="Aqrawi P."/>
            <person name="Gross S."/>
            <person name="Joshi V."/>
            <person name="Fowler G."/>
            <person name="Nazareth L."/>
            <person name="Reid J."/>
            <person name="Worley K."/>
            <person name="Petrosino J."/>
            <person name="Highlander S."/>
            <person name="Gibbs R."/>
        </authorList>
    </citation>
    <scope>NUCLEOTIDE SEQUENCE [LARGE SCALE GENOMIC DNA]</scope>
    <source>
        <strain evidence="3 4">ATCC 23263</strain>
    </source>
</reference>
<dbReference type="GO" id="GO:0044550">
    <property type="term" value="P:secondary metabolite biosynthetic process"/>
    <property type="evidence" value="ECO:0007669"/>
    <property type="project" value="TreeGrafter"/>
</dbReference>
<proteinExistence type="predicted"/>
<dbReference type="InterPro" id="IPR023213">
    <property type="entry name" value="CAT-like_dom_sf"/>
</dbReference>
<dbReference type="OrthoDB" id="9765680at2"/>
<comment type="cofactor">
    <cofactor evidence="1">
        <name>pantetheine 4'-phosphate</name>
        <dbReference type="ChEBI" id="CHEBI:47942"/>
    </cofactor>
</comment>
<organism evidence="3 4">
    <name type="scientific">Pseudoramibacter alactolyticus ATCC 23263</name>
    <dbReference type="NCBI Taxonomy" id="887929"/>
    <lineage>
        <taxon>Bacteria</taxon>
        <taxon>Bacillati</taxon>
        <taxon>Bacillota</taxon>
        <taxon>Clostridia</taxon>
        <taxon>Eubacteriales</taxon>
        <taxon>Eubacteriaceae</taxon>
        <taxon>Pseudoramibacter</taxon>
    </lineage>
</organism>
<sequence length="514" mass="58170">MTAATAEKVTGIWKEVLKRETIDQSESFFDMNGNSLQAVIMMEMIKQELNVDLSIQDIYAHETLEAFLHLIEEQTAPKTISVTGKADTEIVDAGRRLTSAVIRDSFEAYNGNALHAVSKTYRMFRFQRYLLEMSKKNYLGILSTRVHVRGATTEQVKAAVYRFIAEQEALRTGAAPGHHMHVYDSADWQIPVIDMAQCPETRETICEGLADARNAMNLFGEGQLLAKVLIIVLSGDEHLVRVYAHHSIWDRMSHLVVADRLEAILKGEAQSGDGILDYSEYVRTRRPTLGERARVLGLIAVRLTGALLRYMHSIRGKRFYSMTICKTMSDSMRKGFQQDALQTTARLYVQCHAFTTGYAGRLPIAVLTNGRNRRNANTLGLWLNTIVAIYNPRFQIMKTTHNLADFSSEANPELIYEIMPRWSFRFLAHHLPILNYVGLFPEYQGTNEDLLQVVPITNSSTVAARLTKLGENIEENRLTIFTSGDKMHCTMKVYADSEEEVRRMAAAVFGWEEA</sequence>
<dbReference type="GO" id="GO:0005737">
    <property type="term" value="C:cytoplasm"/>
    <property type="evidence" value="ECO:0007669"/>
    <property type="project" value="TreeGrafter"/>
</dbReference>
<evidence type="ECO:0000256" key="1">
    <source>
        <dbReference type="ARBA" id="ARBA00001957"/>
    </source>
</evidence>
<dbReference type="HOGENOM" id="CLU_529828_0_0_9"/>
<feature type="domain" description="Carrier" evidence="2">
    <location>
        <begin position="1"/>
        <end position="75"/>
    </location>
</feature>
<name>E6MFW2_9FIRM</name>
<dbReference type="Proteomes" id="UP000004754">
    <property type="component" value="Unassembled WGS sequence"/>
</dbReference>
<dbReference type="AlphaFoldDB" id="E6MFW2"/>
<dbReference type="RefSeq" id="WP_006598297.1">
    <property type="nucleotide sequence ID" value="NZ_GL622359.1"/>
</dbReference>
<dbReference type="EMBL" id="AEQN01000014">
    <property type="protein sequence ID" value="EFV02107.1"/>
    <property type="molecule type" value="Genomic_DNA"/>
</dbReference>
<dbReference type="STRING" id="887929.HMP0721_0873"/>
<dbReference type="PANTHER" id="PTHR45527">
    <property type="entry name" value="NONRIBOSOMAL PEPTIDE SYNTHETASE"/>
    <property type="match status" value="1"/>
</dbReference>
<comment type="caution">
    <text evidence="3">The sequence shown here is derived from an EMBL/GenBank/DDBJ whole genome shotgun (WGS) entry which is preliminary data.</text>
</comment>
<dbReference type="PROSITE" id="PS50075">
    <property type="entry name" value="CARRIER"/>
    <property type="match status" value="1"/>
</dbReference>
<dbReference type="GO" id="GO:0043041">
    <property type="term" value="P:amino acid activation for nonribosomal peptide biosynthetic process"/>
    <property type="evidence" value="ECO:0007669"/>
    <property type="project" value="TreeGrafter"/>
</dbReference>
<keyword evidence="4" id="KW-1185">Reference proteome</keyword>
<protein>
    <submittedName>
        <fullName evidence="3">Phosphopantetheine attachment domain protein</fullName>
    </submittedName>
</protein>
<dbReference type="eggNOG" id="COG1020">
    <property type="taxonomic scope" value="Bacteria"/>
</dbReference>
<accession>E6MFW2</accession>
<dbReference type="SUPFAM" id="SSF52777">
    <property type="entry name" value="CoA-dependent acyltransferases"/>
    <property type="match status" value="1"/>
</dbReference>